<keyword evidence="10" id="KW-1185">Reference proteome</keyword>
<evidence type="ECO:0000256" key="6">
    <source>
        <dbReference type="SAM" id="MobiDB-lite"/>
    </source>
</evidence>
<dbReference type="SMART" id="SM01332">
    <property type="entry name" value="Cyclin_C"/>
    <property type="match status" value="1"/>
</dbReference>
<comment type="similarity">
    <text evidence="1 5">Belongs to the cyclin family.</text>
</comment>
<dbReference type="GO" id="GO:0051726">
    <property type="term" value="P:regulation of cell cycle"/>
    <property type="evidence" value="ECO:0007669"/>
    <property type="project" value="UniProtKB-ARBA"/>
</dbReference>
<keyword evidence="3 5" id="KW-0195">Cyclin</keyword>
<feature type="domain" description="Cyclin-like" evidence="7">
    <location>
        <begin position="244"/>
        <end position="330"/>
    </location>
</feature>
<evidence type="ECO:0000256" key="5">
    <source>
        <dbReference type="RuleBase" id="RU000383"/>
    </source>
</evidence>
<evidence type="ECO:0000313" key="10">
    <source>
        <dbReference type="Proteomes" id="UP000059188"/>
    </source>
</evidence>
<dbReference type="PANTHER" id="PTHR10177">
    <property type="entry name" value="CYCLINS"/>
    <property type="match status" value="1"/>
</dbReference>
<dbReference type="CDD" id="cd20559">
    <property type="entry name" value="CYCLIN_ScCLN_like"/>
    <property type="match status" value="1"/>
</dbReference>
<dbReference type="AlphaFoldDB" id="A0A0B7FNR1"/>
<evidence type="ECO:0000256" key="4">
    <source>
        <dbReference type="ARBA" id="ARBA00023306"/>
    </source>
</evidence>
<dbReference type="GO" id="GO:0044843">
    <property type="term" value="P:cell cycle G1/S phase transition"/>
    <property type="evidence" value="ECO:0007669"/>
    <property type="project" value="UniProtKB-ARBA"/>
</dbReference>
<dbReference type="STRING" id="1108050.A0A0B7FNR1"/>
<feature type="compositionally biased region" description="Polar residues" evidence="6">
    <location>
        <begin position="161"/>
        <end position="179"/>
    </location>
</feature>
<evidence type="ECO:0000256" key="2">
    <source>
        <dbReference type="ARBA" id="ARBA00022618"/>
    </source>
</evidence>
<sequence>MLVKKRAVLGLVERVCSRTSTSARVPDTPLLERSRGIQDTAYTRDSLQNLPYNRQRTHSFVLCCALLALIIGLFCLDSPNSLPPSVAPHIPHLSRTASLLLLDNFPSTYTADYIILPLDSFNMKATSTVSNRPSRNPHYSKAKRPSMASSHGSPAGVGKSRPSSSTQVVQRRTLSPTSSVDVLKRQRTLQLNGLSRDIKKLLEEEYREEVMEYMLDMEKRTMSSAAAMDTQPELQWEMRPCLVDFLIEVHVQFRLRPETLYLAMNIVDRYVSRRVVYKKHYQLVGCSALWIAAKFEDAKDRVPTVQDLHQMCRGTYDESAFIQMEGHVLATIQWNVGHPTAEAWLRVACTSVCFEDTETQHVARFIMETTLFYREFIDFPPSVLANASLLLGRHVLGKARRAHEMKPEILEVVHLLDELYSARIQEISPVLVDKYNPSYFSNASAKTVRFYLNGGRFDFTPIPVLAPVTPLRQPLSNRPMSVCSNTSDISTPSSCSETDDEMPITPHTPMFPLHPVNAPNAQDKENIPSGMTAQHVNVFKSYDQDTSMHFAAPGQFSILYGQQRSALSDLNASRG</sequence>
<name>A0A0B7FNR1_THACB</name>
<feature type="region of interest" description="Disordered" evidence="6">
    <location>
        <begin position="479"/>
        <end position="500"/>
    </location>
</feature>
<dbReference type="InterPro" id="IPR004367">
    <property type="entry name" value="Cyclin_C-dom"/>
</dbReference>
<accession>A0A0B7FNR1</accession>
<keyword evidence="2" id="KW-0132">Cell division</keyword>
<dbReference type="InterPro" id="IPR006671">
    <property type="entry name" value="Cyclin_N"/>
</dbReference>
<dbReference type="SMART" id="SM00385">
    <property type="entry name" value="CYCLIN"/>
    <property type="match status" value="2"/>
</dbReference>
<reference evidence="9 10" key="1">
    <citation type="submission" date="2014-11" db="EMBL/GenBank/DDBJ databases">
        <authorList>
            <person name="Wibberg Daniel"/>
        </authorList>
    </citation>
    <scope>NUCLEOTIDE SEQUENCE [LARGE SCALE GENOMIC DNA]</scope>
    <source>
        <strain evidence="9">Rhizoctonia solani AG1-IB 7/3/14</strain>
    </source>
</reference>
<dbReference type="InterPro" id="IPR036915">
    <property type="entry name" value="Cyclin-like_sf"/>
</dbReference>
<evidence type="ECO:0000259" key="8">
    <source>
        <dbReference type="SMART" id="SM01332"/>
    </source>
</evidence>
<gene>
    <name evidence="9" type="ORF">RSOLAG1IB_02556</name>
</gene>
<dbReference type="OrthoDB" id="5590282at2759"/>
<evidence type="ECO:0000259" key="7">
    <source>
        <dbReference type="SMART" id="SM00385"/>
    </source>
</evidence>
<dbReference type="Proteomes" id="UP000059188">
    <property type="component" value="Unassembled WGS sequence"/>
</dbReference>
<feature type="compositionally biased region" description="Polar residues" evidence="6">
    <location>
        <begin position="479"/>
        <end position="496"/>
    </location>
</feature>
<feature type="region of interest" description="Disordered" evidence="6">
    <location>
        <begin position="127"/>
        <end position="179"/>
    </location>
</feature>
<dbReference type="Gene3D" id="1.10.472.10">
    <property type="entry name" value="Cyclin-like"/>
    <property type="match status" value="2"/>
</dbReference>
<dbReference type="PROSITE" id="PS00292">
    <property type="entry name" value="CYCLINS"/>
    <property type="match status" value="1"/>
</dbReference>
<dbReference type="GO" id="GO:0051301">
    <property type="term" value="P:cell division"/>
    <property type="evidence" value="ECO:0007669"/>
    <property type="project" value="UniProtKB-KW"/>
</dbReference>
<feature type="domain" description="Cyclin-like" evidence="7">
    <location>
        <begin position="343"/>
        <end position="436"/>
    </location>
</feature>
<dbReference type="InterPro" id="IPR048258">
    <property type="entry name" value="Cyclins_cyclin-box"/>
</dbReference>
<keyword evidence="4" id="KW-0131">Cell cycle</keyword>
<protein>
    <submittedName>
        <fullName evidence="9">G1/S-specific cyclin CCN1</fullName>
    </submittedName>
</protein>
<dbReference type="EMBL" id="LN679102">
    <property type="protein sequence ID" value="CEL57812.1"/>
    <property type="molecule type" value="Genomic_DNA"/>
</dbReference>
<proteinExistence type="inferred from homology"/>
<dbReference type="Pfam" id="PF00134">
    <property type="entry name" value="Cyclin_N"/>
    <property type="match status" value="1"/>
</dbReference>
<evidence type="ECO:0000313" key="9">
    <source>
        <dbReference type="EMBL" id="CEL57812.1"/>
    </source>
</evidence>
<dbReference type="InterPro" id="IPR039361">
    <property type="entry name" value="Cyclin"/>
</dbReference>
<dbReference type="SUPFAM" id="SSF47954">
    <property type="entry name" value="Cyclin-like"/>
    <property type="match status" value="2"/>
</dbReference>
<dbReference type="CDD" id="cd20537">
    <property type="entry name" value="CYCLIN_CCNO-like_rpt2"/>
    <property type="match status" value="1"/>
</dbReference>
<organism evidence="9 10">
    <name type="scientific">Thanatephorus cucumeris (strain AG1-IB / isolate 7/3/14)</name>
    <name type="common">Lettuce bottom rot fungus</name>
    <name type="synonym">Rhizoctonia solani</name>
    <dbReference type="NCBI Taxonomy" id="1108050"/>
    <lineage>
        <taxon>Eukaryota</taxon>
        <taxon>Fungi</taxon>
        <taxon>Dikarya</taxon>
        <taxon>Basidiomycota</taxon>
        <taxon>Agaricomycotina</taxon>
        <taxon>Agaricomycetes</taxon>
        <taxon>Cantharellales</taxon>
        <taxon>Ceratobasidiaceae</taxon>
        <taxon>Rhizoctonia</taxon>
        <taxon>Rhizoctonia solani AG-1</taxon>
    </lineage>
</organism>
<dbReference type="FunFam" id="1.10.472.10:FF:000010">
    <property type="entry name" value="G1/S-specific cyclin Cln1"/>
    <property type="match status" value="1"/>
</dbReference>
<dbReference type="Pfam" id="PF02984">
    <property type="entry name" value="Cyclin_C"/>
    <property type="match status" value="1"/>
</dbReference>
<dbReference type="GO" id="GO:0019887">
    <property type="term" value="F:protein kinase regulator activity"/>
    <property type="evidence" value="ECO:0007669"/>
    <property type="project" value="UniProtKB-ARBA"/>
</dbReference>
<dbReference type="InterPro" id="IPR013763">
    <property type="entry name" value="Cyclin-like_dom"/>
</dbReference>
<evidence type="ECO:0000256" key="1">
    <source>
        <dbReference type="ARBA" id="ARBA00008742"/>
    </source>
</evidence>
<feature type="domain" description="Cyclin C-terminal" evidence="8">
    <location>
        <begin position="339"/>
        <end position="449"/>
    </location>
</feature>
<evidence type="ECO:0000256" key="3">
    <source>
        <dbReference type="ARBA" id="ARBA00023127"/>
    </source>
</evidence>